<feature type="transmembrane region" description="Helical" evidence="1">
    <location>
        <begin position="31"/>
        <end position="49"/>
    </location>
</feature>
<dbReference type="Proteomes" id="UP001359886">
    <property type="component" value="Unassembled WGS sequence"/>
</dbReference>
<dbReference type="InterPro" id="IPR014509">
    <property type="entry name" value="YjdF-like"/>
</dbReference>
<name>A0AAW9RCD3_9GAMM</name>
<accession>A0AAW9RCD3</accession>
<evidence type="ECO:0000256" key="1">
    <source>
        <dbReference type="SAM" id="Phobius"/>
    </source>
</evidence>
<keyword evidence="1" id="KW-0812">Transmembrane</keyword>
<feature type="transmembrane region" description="Helical" evidence="1">
    <location>
        <begin position="106"/>
        <end position="125"/>
    </location>
</feature>
<evidence type="ECO:0000313" key="3">
    <source>
        <dbReference type="Proteomes" id="UP001359886"/>
    </source>
</evidence>
<organism evidence="2 3">
    <name type="scientific">Elongatibacter sediminis</name>
    <dbReference type="NCBI Taxonomy" id="3119006"/>
    <lineage>
        <taxon>Bacteria</taxon>
        <taxon>Pseudomonadati</taxon>
        <taxon>Pseudomonadota</taxon>
        <taxon>Gammaproteobacteria</taxon>
        <taxon>Chromatiales</taxon>
        <taxon>Wenzhouxiangellaceae</taxon>
        <taxon>Elongatibacter</taxon>
    </lineage>
</organism>
<proteinExistence type="predicted"/>
<keyword evidence="1" id="KW-1133">Transmembrane helix</keyword>
<keyword evidence="1" id="KW-0472">Membrane</keyword>
<comment type="caution">
    <text evidence="2">The sequence shown here is derived from an EMBL/GenBank/DDBJ whole genome shotgun (WGS) entry which is preliminary data.</text>
</comment>
<feature type="transmembrane region" description="Helical" evidence="1">
    <location>
        <begin position="137"/>
        <end position="157"/>
    </location>
</feature>
<feature type="transmembrane region" description="Helical" evidence="1">
    <location>
        <begin position="56"/>
        <end position="77"/>
    </location>
</feature>
<feature type="transmembrane region" description="Helical" evidence="1">
    <location>
        <begin position="5"/>
        <end position="25"/>
    </location>
</feature>
<evidence type="ECO:0008006" key="4">
    <source>
        <dbReference type="Google" id="ProtNLM"/>
    </source>
</evidence>
<dbReference type="RefSeq" id="WP_354694642.1">
    <property type="nucleotide sequence ID" value="NZ_JAZHOG010000004.1"/>
</dbReference>
<keyword evidence="3" id="KW-1185">Reference proteome</keyword>
<gene>
    <name evidence="2" type="ORF">V3330_06725</name>
</gene>
<evidence type="ECO:0000313" key="2">
    <source>
        <dbReference type="EMBL" id="MEJ8567316.1"/>
    </source>
</evidence>
<feature type="transmembrane region" description="Helical" evidence="1">
    <location>
        <begin position="177"/>
        <end position="196"/>
    </location>
</feature>
<dbReference type="EMBL" id="JAZHOG010000004">
    <property type="protein sequence ID" value="MEJ8567316.1"/>
    <property type="molecule type" value="Genomic_DNA"/>
</dbReference>
<sequence>MHRALIPIVAFNAAYLLAAIGWVLASGNYEFLAYIAVVLVIGGVLLLIHRRVGLPLALLWCLSSWGLLHMAGGLLVVPANWPVQGGSHALYNWVLPGGWLKFDQAVHAWGFGITTWLCWAGLKSLLAEAGRPVRPGLGAMTLCVAASTGLGALNEVIEFTVTLLVPENNVGGYVNTALDLVYNLVGAIIAALIIRLSHRRRTEPQ</sequence>
<protein>
    <recommendedName>
        <fullName evidence="4">DUF2238 domain-containing protein</fullName>
    </recommendedName>
</protein>
<dbReference type="AlphaFoldDB" id="A0AAW9RCD3"/>
<dbReference type="Pfam" id="PF09997">
    <property type="entry name" value="DUF2238"/>
    <property type="match status" value="1"/>
</dbReference>
<reference evidence="2 3" key="1">
    <citation type="submission" date="2024-02" db="EMBL/GenBank/DDBJ databases">
        <title>A novel Wenzhouxiangellaceae bacterium, isolated from coastal sediments.</title>
        <authorList>
            <person name="Du Z.-J."/>
            <person name="Ye Y.-Q."/>
            <person name="Zhang X.-Y."/>
        </authorList>
    </citation>
    <scope>NUCLEOTIDE SEQUENCE [LARGE SCALE GENOMIC DNA]</scope>
    <source>
        <strain evidence="2 3">CH-27</strain>
    </source>
</reference>